<protein>
    <submittedName>
        <fullName evidence="1">Uncharacterized protein</fullName>
    </submittedName>
</protein>
<gene>
    <name evidence="1" type="ORF">A2572_00660</name>
</gene>
<dbReference type="AlphaFoldDB" id="A0A1F5FWN3"/>
<proteinExistence type="predicted"/>
<sequence length="145" mass="16700">MAYYSYVVDRALIRARYRCEVCDAHWTDFPKVPGDAPIDVHSATSYHLMMFRKTGLFKSISPPRGHSRMKGKLYRPSAFMFYQYFPDRLDDAFCFCNSCHLTVHDKAEAESLVFLGGVKELKNDVPTILEYVTVMSVLTKGKWTP</sequence>
<dbReference type="EMBL" id="MFAQ01000004">
    <property type="protein sequence ID" value="OGD84023.1"/>
    <property type="molecule type" value="Genomic_DNA"/>
</dbReference>
<comment type="caution">
    <text evidence="1">The sequence shown here is derived from an EMBL/GenBank/DDBJ whole genome shotgun (WGS) entry which is preliminary data.</text>
</comment>
<organism evidence="1 2">
    <name type="scientific">Candidatus Collierbacteria bacterium RIFOXYD1_FULL_40_9</name>
    <dbReference type="NCBI Taxonomy" id="1817731"/>
    <lineage>
        <taxon>Bacteria</taxon>
        <taxon>Candidatus Collieribacteriota</taxon>
    </lineage>
</organism>
<accession>A0A1F5FWN3</accession>
<evidence type="ECO:0000313" key="1">
    <source>
        <dbReference type="EMBL" id="OGD84023.1"/>
    </source>
</evidence>
<dbReference type="Proteomes" id="UP000179237">
    <property type="component" value="Unassembled WGS sequence"/>
</dbReference>
<reference evidence="1 2" key="1">
    <citation type="journal article" date="2016" name="Nat. Commun.">
        <title>Thousands of microbial genomes shed light on interconnected biogeochemical processes in an aquifer system.</title>
        <authorList>
            <person name="Anantharaman K."/>
            <person name="Brown C.T."/>
            <person name="Hug L.A."/>
            <person name="Sharon I."/>
            <person name="Castelle C.J."/>
            <person name="Probst A.J."/>
            <person name="Thomas B.C."/>
            <person name="Singh A."/>
            <person name="Wilkins M.J."/>
            <person name="Karaoz U."/>
            <person name="Brodie E.L."/>
            <person name="Williams K.H."/>
            <person name="Hubbard S.S."/>
            <person name="Banfield J.F."/>
        </authorList>
    </citation>
    <scope>NUCLEOTIDE SEQUENCE [LARGE SCALE GENOMIC DNA]</scope>
</reference>
<evidence type="ECO:0000313" key="2">
    <source>
        <dbReference type="Proteomes" id="UP000179237"/>
    </source>
</evidence>
<name>A0A1F5FWN3_9BACT</name>